<dbReference type="EMBL" id="JJRY01000008">
    <property type="protein sequence ID" value="KEF38417.1"/>
    <property type="molecule type" value="Genomic_DNA"/>
</dbReference>
<feature type="transmembrane region" description="Helical" evidence="1">
    <location>
        <begin position="12"/>
        <end position="32"/>
    </location>
</feature>
<feature type="transmembrane region" description="Helical" evidence="1">
    <location>
        <begin position="381"/>
        <end position="406"/>
    </location>
</feature>
<dbReference type="PATRIC" id="fig|1348973.3.peg.2379"/>
<evidence type="ECO:0000313" key="3">
    <source>
        <dbReference type="Proteomes" id="UP000027936"/>
    </source>
</evidence>
<feature type="transmembrane region" description="Helical" evidence="1">
    <location>
        <begin position="530"/>
        <end position="550"/>
    </location>
</feature>
<feature type="transmembrane region" description="Helical" evidence="1">
    <location>
        <begin position="427"/>
        <end position="452"/>
    </location>
</feature>
<dbReference type="SUPFAM" id="SSF82866">
    <property type="entry name" value="Multidrug efflux transporter AcrB transmembrane domain"/>
    <property type="match status" value="2"/>
</dbReference>
<comment type="caution">
    <text evidence="2">The sequence shown here is derived from an EMBL/GenBank/DDBJ whole genome shotgun (WGS) entry which is preliminary data.</text>
</comment>
<dbReference type="Gene3D" id="3.30.70.1440">
    <property type="entry name" value="Multidrug efflux transporter AcrB pore domain"/>
    <property type="match status" value="1"/>
</dbReference>
<dbReference type="PANTHER" id="PTHR32063">
    <property type="match status" value="1"/>
</dbReference>
<dbReference type="Gene3D" id="1.20.1640.10">
    <property type="entry name" value="Multidrug efflux transporter AcrB transmembrane domain"/>
    <property type="match status" value="2"/>
</dbReference>
<accession>A0A072NMC9</accession>
<dbReference type="Proteomes" id="UP000027936">
    <property type="component" value="Unassembled WGS sequence"/>
</dbReference>
<keyword evidence="1" id="KW-1133">Transmembrane helix</keyword>
<evidence type="ECO:0000256" key="1">
    <source>
        <dbReference type="SAM" id="Phobius"/>
    </source>
</evidence>
<organism evidence="2 3">
    <name type="scientific">Schinkia azotoformans MEV2011</name>
    <dbReference type="NCBI Taxonomy" id="1348973"/>
    <lineage>
        <taxon>Bacteria</taxon>
        <taxon>Bacillati</taxon>
        <taxon>Bacillota</taxon>
        <taxon>Bacilli</taxon>
        <taxon>Bacillales</taxon>
        <taxon>Bacillaceae</taxon>
        <taxon>Calidifontibacillus/Schinkia group</taxon>
        <taxon>Schinkia</taxon>
    </lineage>
</organism>
<sequence>MFKVLLKRPLTVFMVVLMIVLMGLFVLLRIPVDLFPDLDLPVVTITTINAGASPEEMEEQVTKVIEEEMADLEDLDSINSTSSQNVSRVMIQFDWGTDLNTAENEIRSKLSMIKTDLPSTVEDPIVEKVNPSNTPIVELALVGEEGMKELTTIAQEQVKDELQKVEGVASVKILGGQVNEVQISLDESKLTQFGITIGQIQQVLQKDNITLAIGAVDEGNKSIPIKSKSEITNIYELENTPIPNQLDIPLRLKDLGDVSIKTSEIDKISYYNNSNAVTINVYKQNGANTIDVAAKIMKKVEELKGEFSKGKLIVTNDSSQFINHSVKNLTKEGFIGAGLATLIIYFFLGELAATLVIALAIPISIIASFLLMYFSGLTINLITLGALTLSIGLVVDDAVVVLQNIYRHYKDEKKTVFPAAIEGTKEVASAVFASTMTKMIVFLPMLFVGGMAGQIFRPLALTVIYSLFSSLIVSFIVTPTLTALLLSLSQSMPSWLKKKSKWSLFLDRLRQGIEDRYKNLLVHVLKYRKIVLFTALLSLVAGIAFVPMIGKEFMPKMDSGEFTVHVNMAPNKRLEDTEKMVKDILQKVDEIKSKESTYIGIGFTKDNPNQEQSDKAFIHVKLVDKAARNESTAAVMESLRNKLKYPGVQIKIQEKGFIMASLFSSDPVFITVKGENLDVLDRISHDITQMIQEVPGIREADNSFNGRKTEYILHFNKEKLKSYGLDVMQVSKTLRVAMEGEVIGIMRTDTDDIDIRLSYKGSSLNQIGDVKNVLIPTKYGMIPLQNFIEVSQGTMPSDIFRENQIRMSYVTAGIFHSDLGTVSEKIQDRLKDYKLPKGYTVEFGGEMDDMKESFSDLGVALLLAVLLIYMVMVAEFENVKHPFIIMFTIPLTILGITGSLLILNRSLSMPAILGIIMLSGIIVSNGIVMIEFMKQLREQGLDAYQTVMKAAPIRLTPILMTTGTAILGMAPIAFGLGEGTETNAPMATVVLGGLTVGTLLTLFVIPILYYSMEKNNKKIKKWIQEE</sequence>
<dbReference type="SUPFAM" id="SSF82693">
    <property type="entry name" value="Multidrug efflux transporter AcrB pore domain, PN1, PN2, PC1 and PC2 subdomains"/>
    <property type="match status" value="3"/>
</dbReference>
<feature type="transmembrane region" description="Helical" evidence="1">
    <location>
        <begin position="857"/>
        <end position="876"/>
    </location>
</feature>
<dbReference type="GO" id="GO:0005886">
    <property type="term" value="C:plasma membrane"/>
    <property type="evidence" value="ECO:0007669"/>
    <property type="project" value="TreeGrafter"/>
</dbReference>
<dbReference type="Gene3D" id="3.30.70.1430">
    <property type="entry name" value="Multidrug efflux transporter AcrB pore domain"/>
    <property type="match status" value="2"/>
</dbReference>
<reference evidence="2 3" key="1">
    <citation type="submission" date="2014-04" db="EMBL/GenBank/DDBJ databases">
        <title>Draft genome sequence of Bacillus azotoformans MEV2011, a (co-) denitrifying strain unable to grow in the presence of oxygen.</title>
        <authorList>
            <person name="Nielsen M."/>
            <person name="Schreiber L."/>
            <person name="Finster K."/>
            <person name="Schramm A."/>
        </authorList>
    </citation>
    <scope>NUCLEOTIDE SEQUENCE [LARGE SCALE GENOMIC DNA]</scope>
    <source>
        <strain evidence="2 3">MEV2011</strain>
    </source>
</reference>
<dbReference type="InterPro" id="IPR001036">
    <property type="entry name" value="Acrflvin-R"/>
</dbReference>
<dbReference type="RefSeq" id="WP_035195785.1">
    <property type="nucleotide sequence ID" value="NZ_JJRY01000008.1"/>
</dbReference>
<keyword evidence="1" id="KW-0472">Membrane</keyword>
<dbReference type="SUPFAM" id="SSF82714">
    <property type="entry name" value="Multidrug efflux transporter AcrB TolC docking domain, DN and DC subdomains"/>
    <property type="match status" value="2"/>
</dbReference>
<dbReference type="OrthoDB" id="9757876at2"/>
<keyword evidence="1" id="KW-0812">Transmembrane</keyword>
<dbReference type="AlphaFoldDB" id="A0A072NMC9"/>
<feature type="transmembrane region" description="Helical" evidence="1">
    <location>
        <begin position="464"/>
        <end position="488"/>
    </location>
</feature>
<feature type="transmembrane region" description="Helical" evidence="1">
    <location>
        <begin position="883"/>
        <end position="903"/>
    </location>
</feature>
<dbReference type="PRINTS" id="PR00702">
    <property type="entry name" value="ACRIFLAVINRP"/>
</dbReference>
<feature type="transmembrane region" description="Helical" evidence="1">
    <location>
        <begin position="909"/>
        <end position="932"/>
    </location>
</feature>
<dbReference type="InterPro" id="IPR027463">
    <property type="entry name" value="AcrB_DN_DC_subdom"/>
</dbReference>
<dbReference type="Gene3D" id="3.30.70.1320">
    <property type="entry name" value="Multidrug efflux transporter AcrB pore domain like"/>
    <property type="match status" value="1"/>
</dbReference>
<proteinExistence type="predicted"/>
<name>A0A072NMC9_SCHAZ</name>
<evidence type="ECO:0000313" key="2">
    <source>
        <dbReference type="EMBL" id="KEF38417.1"/>
    </source>
</evidence>
<feature type="transmembrane region" description="Helical" evidence="1">
    <location>
        <begin position="953"/>
        <end position="974"/>
    </location>
</feature>
<dbReference type="GO" id="GO:0042910">
    <property type="term" value="F:xenobiotic transmembrane transporter activity"/>
    <property type="evidence" value="ECO:0007669"/>
    <property type="project" value="TreeGrafter"/>
</dbReference>
<dbReference type="Pfam" id="PF00873">
    <property type="entry name" value="ACR_tran"/>
    <property type="match status" value="1"/>
</dbReference>
<protein>
    <submittedName>
        <fullName evidence="2">Cation/multidrug efflux pump</fullName>
    </submittedName>
</protein>
<dbReference type="Gene3D" id="3.30.2090.10">
    <property type="entry name" value="Multidrug efflux transporter AcrB TolC docking domain, DN and DC subdomains"/>
    <property type="match status" value="2"/>
</dbReference>
<dbReference type="PANTHER" id="PTHR32063:SF0">
    <property type="entry name" value="SWARMING MOTILITY PROTEIN SWRC"/>
    <property type="match status" value="1"/>
</dbReference>
<gene>
    <name evidence="2" type="ORF">M670_02461</name>
</gene>
<feature type="transmembrane region" description="Helical" evidence="1">
    <location>
        <begin position="986"/>
        <end position="1010"/>
    </location>
</feature>